<proteinExistence type="predicted"/>
<dbReference type="PROSITE" id="PS51257">
    <property type="entry name" value="PROKAR_LIPOPROTEIN"/>
    <property type="match status" value="1"/>
</dbReference>
<keyword evidence="1" id="KW-0732">Signal</keyword>
<evidence type="ECO:0000313" key="3">
    <source>
        <dbReference type="Proteomes" id="UP000285317"/>
    </source>
</evidence>
<evidence type="ECO:0000256" key="1">
    <source>
        <dbReference type="SAM" id="SignalP"/>
    </source>
</evidence>
<reference evidence="2 3" key="1">
    <citation type="submission" date="2018-03" db="EMBL/GenBank/DDBJ databases">
        <title>Bacteriophage NCPPB3778 and a type I-E CRISPR drive the evolution of the US Biological Select Agent, Rathayibacter toxicus.</title>
        <authorList>
            <person name="Davis E.W.II."/>
            <person name="Tabima J.F."/>
            <person name="Weisberg A.J."/>
            <person name="Dantas Lopes L."/>
            <person name="Wiseman M.S."/>
            <person name="Wiseman M.S."/>
            <person name="Pupko T."/>
            <person name="Belcher M.S."/>
            <person name="Sechler A.J."/>
            <person name="Tancos M.A."/>
            <person name="Schroeder B.K."/>
            <person name="Murray T.D."/>
            <person name="Luster D.G."/>
            <person name="Schneider W.L."/>
            <person name="Rogers E."/>
            <person name="Andreote F.D."/>
            <person name="Grunwald N.J."/>
            <person name="Putnam M.L."/>
            <person name="Chang J.H."/>
        </authorList>
    </citation>
    <scope>NUCLEOTIDE SEQUENCE [LARGE SCALE GENOMIC DNA]</scope>
    <source>
        <strain evidence="2 3">DSM 15932</strain>
    </source>
</reference>
<dbReference type="EMBL" id="CP028137">
    <property type="protein sequence ID" value="AZZ50769.1"/>
    <property type="molecule type" value="Genomic_DNA"/>
</dbReference>
<evidence type="ECO:0000313" key="2">
    <source>
        <dbReference type="EMBL" id="AZZ50769.1"/>
    </source>
</evidence>
<gene>
    <name evidence="2" type="ORF">C1I64_00960</name>
</gene>
<name>A0A3T0SWS6_9MICO</name>
<dbReference type="AlphaFoldDB" id="A0A3T0SWS6"/>
<dbReference type="Proteomes" id="UP000285317">
    <property type="component" value="Chromosome"/>
</dbReference>
<dbReference type="RefSeq" id="WP_127885921.1">
    <property type="nucleotide sequence ID" value="NZ_CP028137.1"/>
</dbReference>
<organism evidence="2 3">
    <name type="scientific">Rathayibacter festucae DSM 15932</name>
    <dbReference type="NCBI Taxonomy" id="1328866"/>
    <lineage>
        <taxon>Bacteria</taxon>
        <taxon>Bacillati</taxon>
        <taxon>Actinomycetota</taxon>
        <taxon>Actinomycetes</taxon>
        <taxon>Micrococcales</taxon>
        <taxon>Microbacteriaceae</taxon>
        <taxon>Rathayibacter</taxon>
    </lineage>
</organism>
<sequence length="184" mass="17716">MRAHHAVLLLAATALLAGCSSTGVVDVPESARTTAPSAVAAPESVPSATAATVAPAPELDCSAALPASAVETAVGLPAGTAALVQAGDTCSYGIAGNPSAVLVSVGPARLAETFAGAGEAVGAVPAPLGEAAYRLDGSAATPSQLAVLAGGYELHVESFVGDQDVLADWAVAVFDSLGVRLSAG</sequence>
<protein>
    <recommendedName>
        <fullName evidence="4">DUF3558 domain-containing protein</fullName>
    </recommendedName>
</protein>
<evidence type="ECO:0008006" key="4">
    <source>
        <dbReference type="Google" id="ProtNLM"/>
    </source>
</evidence>
<dbReference type="KEGG" id="rfs:C1I64_00960"/>
<feature type="chain" id="PRO_5039084822" description="DUF3558 domain-containing protein" evidence="1">
    <location>
        <begin position="18"/>
        <end position="184"/>
    </location>
</feature>
<accession>A0A3T0SWS6</accession>
<feature type="signal peptide" evidence="1">
    <location>
        <begin position="1"/>
        <end position="17"/>
    </location>
</feature>